<evidence type="ECO:0000313" key="2">
    <source>
        <dbReference type="Proteomes" id="UP000784294"/>
    </source>
</evidence>
<evidence type="ECO:0000313" key="1">
    <source>
        <dbReference type="EMBL" id="VEL23835.1"/>
    </source>
</evidence>
<name>A0A448WYV8_9PLAT</name>
<proteinExistence type="predicted"/>
<comment type="caution">
    <text evidence="1">The sequence shown here is derived from an EMBL/GenBank/DDBJ whole genome shotgun (WGS) entry which is preliminary data.</text>
</comment>
<reference evidence="1" key="1">
    <citation type="submission" date="2018-11" db="EMBL/GenBank/DDBJ databases">
        <authorList>
            <consortium name="Pathogen Informatics"/>
        </authorList>
    </citation>
    <scope>NUCLEOTIDE SEQUENCE</scope>
</reference>
<dbReference type="EMBL" id="CAAALY010064255">
    <property type="protein sequence ID" value="VEL23835.1"/>
    <property type="molecule type" value="Genomic_DNA"/>
</dbReference>
<keyword evidence="2" id="KW-1185">Reference proteome</keyword>
<accession>A0A448WYV8</accession>
<organism evidence="1 2">
    <name type="scientific">Protopolystoma xenopodis</name>
    <dbReference type="NCBI Taxonomy" id="117903"/>
    <lineage>
        <taxon>Eukaryota</taxon>
        <taxon>Metazoa</taxon>
        <taxon>Spiralia</taxon>
        <taxon>Lophotrochozoa</taxon>
        <taxon>Platyhelminthes</taxon>
        <taxon>Monogenea</taxon>
        <taxon>Polyopisthocotylea</taxon>
        <taxon>Polystomatidea</taxon>
        <taxon>Polystomatidae</taxon>
        <taxon>Protopolystoma</taxon>
    </lineage>
</organism>
<dbReference type="Proteomes" id="UP000784294">
    <property type="component" value="Unassembled WGS sequence"/>
</dbReference>
<protein>
    <submittedName>
        <fullName evidence="1">Uncharacterized protein</fullName>
    </submittedName>
</protein>
<dbReference type="AlphaFoldDB" id="A0A448WYV8"/>
<gene>
    <name evidence="1" type="ORF">PXEA_LOCUS17275</name>
</gene>
<sequence length="131" mass="14456">MPHASYDSALKPLFGGLILRLVGMLKPAGFVGLTRLVSRLGTHGRGEFRDSKCSRAAIQFVVESPTPPKPNAYHLDSTAQASRTTRMNRLTDMICASGGTEKVVFGDYLQEEMDCEKRREHEDRLAGCRAT</sequence>